<protein>
    <recommendedName>
        <fullName evidence="10">Hexosyltransferase</fullName>
        <ecNumber evidence="10">2.4.1.-</ecNumber>
    </recommendedName>
</protein>
<evidence type="ECO:0000256" key="10">
    <source>
        <dbReference type="RuleBase" id="RU363063"/>
    </source>
</evidence>
<dbReference type="PANTHER" id="PTHR11214">
    <property type="entry name" value="BETA-1,3-N-ACETYLGLUCOSAMINYLTRANSFERASE"/>
    <property type="match status" value="1"/>
</dbReference>
<dbReference type="VEuPathDB" id="TriTrypDB:ECC02_003517"/>
<comment type="caution">
    <text evidence="11">The sequence shown here is derived from an EMBL/GenBank/DDBJ whole genome shotgun (WGS) entry which is preliminary data.</text>
</comment>
<comment type="subcellular location">
    <subcellularLocation>
        <location evidence="1 10">Golgi apparatus membrane</location>
        <topology evidence="1 10">Single-pass type II membrane protein</topology>
    </subcellularLocation>
</comment>
<keyword evidence="7" id="KW-1133">Transmembrane helix</keyword>
<dbReference type="Proteomes" id="UP000246121">
    <property type="component" value="Unassembled WGS sequence"/>
</dbReference>
<evidence type="ECO:0000256" key="8">
    <source>
        <dbReference type="ARBA" id="ARBA00023034"/>
    </source>
</evidence>
<dbReference type="VEuPathDB" id="TriTrypDB:TcCLB.509237.70"/>
<accession>A0A2V2V4Q6</accession>
<evidence type="ECO:0000256" key="3">
    <source>
        <dbReference type="ARBA" id="ARBA00022676"/>
    </source>
</evidence>
<dbReference type="VEuPathDB" id="TriTrypDB:C4B63_44g208"/>
<dbReference type="VEuPathDB" id="TriTrypDB:TcYC6_0107200"/>
<dbReference type="InterPro" id="IPR002659">
    <property type="entry name" value="Glyco_trans_31"/>
</dbReference>
<evidence type="ECO:0000256" key="4">
    <source>
        <dbReference type="ARBA" id="ARBA00022679"/>
    </source>
</evidence>
<dbReference type="VEuPathDB" id="TriTrypDB:TCSYLVIO_002984"/>
<keyword evidence="4 11" id="KW-0808">Transferase</keyword>
<gene>
    <name evidence="11" type="ORF">C4B63_44g208</name>
</gene>
<dbReference type="GO" id="GO:0000139">
    <property type="term" value="C:Golgi membrane"/>
    <property type="evidence" value="ECO:0007669"/>
    <property type="project" value="UniProtKB-SubCell"/>
</dbReference>
<dbReference type="EMBL" id="PRFA01000044">
    <property type="protein sequence ID" value="PWU91254.1"/>
    <property type="molecule type" value="Genomic_DNA"/>
</dbReference>
<comment type="similarity">
    <text evidence="2 10">Belongs to the glycosyltransferase 31 family.</text>
</comment>
<dbReference type="VEuPathDB" id="TriTrypDB:BCY84_21612"/>
<keyword evidence="6" id="KW-0735">Signal-anchor</keyword>
<dbReference type="GO" id="GO:0016758">
    <property type="term" value="F:hexosyltransferase activity"/>
    <property type="evidence" value="ECO:0007669"/>
    <property type="project" value="InterPro"/>
</dbReference>
<evidence type="ECO:0000256" key="6">
    <source>
        <dbReference type="ARBA" id="ARBA00022968"/>
    </source>
</evidence>
<evidence type="ECO:0000313" key="12">
    <source>
        <dbReference type="Proteomes" id="UP000246121"/>
    </source>
</evidence>
<dbReference type="AlphaFoldDB" id="A0A2V2V4Q6"/>
<dbReference type="VEuPathDB" id="TriTrypDB:TcCL_ESM04424"/>
<keyword evidence="5" id="KW-0812">Transmembrane</keyword>
<evidence type="ECO:0000313" key="11">
    <source>
        <dbReference type="EMBL" id="PWU91254.1"/>
    </source>
</evidence>
<sequence>MSALMKPQNAARCPIIVITRAPLNSGNHYNTKEPVNWLLPKTLLFAITPTLPLYIRTVLLKLPISPFSFSHKDAIRMQFSDKWMASVAGVWFLLVLFAVSRTQEIKTNVDAYLGDDFAANSSQQPQLLPRTTDGEALRYVPRDVVDAWKKRDFLIVLGIPTVDVEARQRRRHLQRSTCWRFPGVATRANNFTGAMLVLYVLARHPSHGYSYSATLLEEAAQWHDVVTTSIDEGRVTTNKTVGDSGFWGREAEIGMSRKTYFLFDFALRLFPTVPYIAKGDDDMFLRVPQYLADLRTLPRRKTYWGVLYQKGGLFPVDFILGFAMTLARDVAEKFVSYEPLQRLVRLPYSKEREPEFLSLNMDHEDVMVGRVLHEMRYKDVVFFSERPCRFHDVHEGLGVRNATESSVVVHHVWESEYETLMQRFGNDTSPAPKRFRCSKGWYIFDC</sequence>
<organism evidence="11 12">
    <name type="scientific">Trypanosoma cruzi</name>
    <dbReference type="NCBI Taxonomy" id="5693"/>
    <lineage>
        <taxon>Eukaryota</taxon>
        <taxon>Discoba</taxon>
        <taxon>Euglenozoa</taxon>
        <taxon>Kinetoplastea</taxon>
        <taxon>Metakinetoplastina</taxon>
        <taxon>Trypanosomatida</taxon>
        <taxon>Trypanosomatidae</taxon>
        <taxon>Trypanosoma</taxon>
        <taxon>Schizotrypanum</taxon>
    </lineage>
</organism>
<proteinExistence type="inferred from homology"/>
<evidence type="ECO:0000256" key="9">
    <source>
        <dbReference type="ARBA" id="ARBA00023136"/>
    </source>
</evidence>
<keyword evidence="8 10" id="KW-0333">Golgi apparatus</keyword>
<dbReference type="VEuPathDB" id="TriTrypDB:TcCLB.511339.30"/>
<evidence type="ECO:0000256" key="2">
    <source>
        <dbReference type="ARBA" id="ARBA00008661"/>
    </source>
</evidence>
<name>A0A2V2V4Q6_TRYCR</name>
<dbReference type="VEuPathDB" id="TriTrypDB:TCDM_00758"/>
<reference evidence="11 12" key="1">
    <citation type="journal article" date="2018" name="Microb. Genom.">
        <title>Expanding an expanded genome: long-read sequencing of Trypanosoma cruzi.</title>
        <authorList>
            <person name="Berna L."/>
            <person name="Rodriguez M."/>
            <person name="Chiribao M.L."/>
            <person name="Parodi-Talice A."/>
            <person name="Pita S."/>
            <person name="Rijo G."/>
            <person name="Alvarez-Valin F."/>
            <person name="Robello C."/>
        </authorList>
    </citation>
    <scope>NUCLEOTIDE SEQUENCE [LARGE SCALE GENOMIC DNA]</scope>
    <source>
        <strain evidence="11 12">Dm28c</strain>
    </source>
</reference>
<dbReference type="VEuPathDB" id="TriTrypDB:Tc_MARK_7854"/>
<dbReference type="EC" id="2.4.1.-" evidence="10"/>
<evidence type="ECO:0000256" key="5">
    <source>
        <dbReference type="ARBA" id="ARBA00022692"/>
    </source>
</evidence>
<dbReference type="VEuPathDB" id="TriTrypDB:C3747_98g117"/>
<dbReference type="PANTHER" id="PTHR11214:SF351">
    <property type="entry name" value="BETA-1,3-GALACTOSYLTRANSFERASE PVG3"/>
    <property type="match status" value="1"/>
</dbReference>
<evidence type="ECO:0000256" key="7">
    <source>
        <dbReference type="ARBA" id="ARBA00022989"/>
    </source>
</evidence>
<dbReference type="VEuPathDB" id="TriTrypDB:TcBrA4_0033970"/>
<keyword evidence="3 10" id="KW-0328">Glycosyltransferase</keyword>
<dbReference type="VEuPathDB" id="TriTrypDB:TcG_04377"/>
<evidence type="ECO:0000256" key="1">
    <source>
        <dbReference type="ARBA" id="ARBA00004323"/>
    </source>
</evidence>
<keyword evidence="9" id="KW-0472">Membrane</keyword>